<evidence type="ECO:0000256" key="1">
    <source>
        <dbReference type="ARBA" id="ARBA00011738"/>
    </source>
</evidence>
<evidence type="ECO:0000259" key="3">
    <source>
        <dbReference type="PROSITE" id="PS50405"/>
    </source>
</evidence>
<dbReference type="SFLD" id="SFLDS00019">
    <property type="entry name" value="Glutathione_Transferase_(cytos"/>
    <property type="match status" value="1"/>
</dbReference>
<dbReference type="EMBL" id="AP025637">
    <property type="protein sequence ID" value="BDG70218.1"/>
    <property type="molecule type" value="Genomic_DNA"/>
</dbReference>
<dbReference type="PANTHER" id="PTHR43969:SF9">
    <property type="entry name" value="GLUTATHIONE S TRANSFERASE D10, ISOFORM A-RELATED"/>
    <property type="match status" value="1"/>
</dbReference>
<dbReference type="CDD" id="cd00570">
    <property type="entry name" value="GST_N_family"/>
    <property type="match status" value="1"/>
</dbReference>
<feature type="domain" description="GST N-terminal" evidence="2">
    <location>
        <begin position="50"/>
        <end position="129"/>
    </location>
</feature>
<evidence type="ECO:0000313" key="4">
    <source>
        <dbReference type="EMBL" id="BDG70218.1"/>
    </source>
</evidence>
<dbReference type="SFLD" id="SFLDG00358">
    <property type="entry name" value="Main_(cytGST)"/>
    <property type="match status" value="1"/>
</dbReference>
<dbReference type="Gene3D" id="3.40.30.10">
    <property type="entry name" value="Glutaredoxin"/>
    <property type="match status" value="1"/>
</dbReference>
<dbReference type="InterPro" id="IPR010987">
    <property type="entry name" value="Glutathione-S-Trfase_C-like"/>
</dbReference>
<protein>
    <submittedName>
        <fullName evidence="4">Glutathione S-transferase</fullName>
    </submittedName>
</protein>
<evidence type="ECO:0000313" key="5">
    <source>
        <dbReference type="Proteomes" id="UP000831327"/>
    </source>
</evidence>
<dbReference type="PANTHER" id="PTHR43969">
    <property type="entry name" value="GLUTATHIONE S TRANSFERASE D10, ISOFORM A-RELATED"/>
    <property type="match status" value="1"/>
</dbReference>
<organism evidence="4 5">
    <name type="scientific">Roseomonas fluvialis</name>
    <dbReference type="NCBI Taxonomy" id="1750527"/>
    <lineage>
        <taxon>Bacteria</taxon>
        <taxon>Pseudomonadati</taxon>
        <taxon>Pseudomonadota</taxon>
        <taxon>Alphaproteobacteria</taxon>
        <taxon>Acetobacterales</taxon>
        <taxon>Roseomonadaceae</taxon>
        <taxon>Roseomonas</taxon>
    </lineage>
</organism>
<feature type="domain" description="GST C-terminal" evidence="3">
    <location>
        <begin position="134"/>
        <end position="264"/>
    </location>
</feature>
<sequence length="272" mass="30835">MARPARLTVRARLRLAHRDRGAIRKDARYALVPRPTAFAPPPRGWHNAGIVRLLFHLPLSPFSRKVRLALGEKRIPFDTRVERVWERRDDFLAMNPACTVPVLQEENGLTIADSTAICEYLDEAYPDMPLLGRTLAERVEVRRLVAWFDNKFHAEVGVNLLYEKQMKRLMGRGNPDAGAIRAGYANLRPHLEYIGWLAETRPWLAGPMLTLADLAAAAQLSALDYIGDVDWSLNDAAKDWYARMKSRPSFRPLLGDRVSGVTPPDHYGNLDF</sequence>
<keyword evidence="5" id="KW-1185">Reference proteome</keyword>
<evidence type="ECO:0000259" key="2">
    <source>
        <dbReference type="PROSITE" id="PS50404"/>
    </source>
</evidence>
<dbReference type="Proteomes" id="UP000831327">
    <property type="component" value="Chromosome"/>
</dbReference>
<reference evidence="4 5" key="1">
    <citation type="journal article" date="2016" name="Microbes Environ.">
        <title>Phylogenetically diverse aerobic anoxygenic phototrophic bacteria isolated from epilithic biofilms in Tama river, Japan.</title>
        <authorList>
            <person name="Hirose S."/>
            <person name="Matsuura K."/>
            <person name="Haruta S."/>
        </authorList>
    </citation>
    <scope>NUCLEOTIDE SEQUENCE [LARGE SCALE GENOMIC DNA]</scope>
    <source>
        <strain evidence="4 5">S08</strain>
    </source>
</reference>
<dbReference type="InterPro" id="IPR036282">
    <property type="entry name" value="Glutathione-S-Trfase_C_sf"/>
</dbReference>
<name>A0ABN6NXP7_9PROT</name>
<dbReference type="SUPFAM" id="SSF47616">
    <property type="entry name" value="GST C-terminal domain-like"/>
    <property type="match status" value="1"/>
</dbReference>
<comment type="subunit">
    <text evidence="1">Homodimer.</text>
</comment>
<dbReference type="PROSITE" id="PS50405">
    <property type="entry name" value="GST_CTER"/>
    <property type="match status" value="1"/>
</dbReference>
<dbReference type="PROSITE" id="PS50404">
    <property type="entry name" value="GST_NTER"/>
    <property type="match status" value="1"/>
</dbReference>
<dbReference type="InterPro" id="IPR040079">
    <property type="entry name" value="Glutathione_S-Trfase"/>
</dbReference>
<dbReference type="Pfam" id="PF13409">
    <property type="entry name" value="GST_N_2"/>
    <property type="match status" value="1"/>
</dbReference>
<accession>A0ABN6NXP7</accession>
<gene>
    <name evidence="4" type="ORF">Rmf_01470</name>
</gene>
<dbReference type="SUPFAM" id="SSF52833">
    <property type="entry name" value="Thioredoxin-like"/>
    <property type="match status" value="1"/>
</dbReference>
<dbReference type="InterPro" id="IPR036249">
    <property type="entry name" value="Thioredoxin-like_sf"/>
</dbReference>
<dbReference type="InterPro" id="IPR004045">
    <property type="entry name" value="Glutathione_S-Trfase_N"/>
</dbReference>
<proteinExistence type="predicted"/>
<dbReference type="Gene3D" id="1.20.1050.10">
    <property type="match status" value="1"/>
</dbReference>